<evidence type="ECO:0000313" key="1">
    <source>
        <dbReference type="EMBL" id="UOQ67779.1"/>
    </source>
</evidence>
<dbReference type="EMBL" id="CP095061">
    <property type="protein sequence ID" value="UOQ67779.1"/>
    <property type="molecule type" value="Genomic_DNA"/>
</dbReference>
<reference evidence="1" key="1">
    <citation type="submission" date="2022-04" db="EMBL/GenBank/DDBJ databases">
        <title>Hymenobacter sp. isolated from the air.</title>
        <authorList>
            <person name="Won M."/>
            <person name="Lee C.-M."/>
            <person name="Woen H.-Y."/>
            <person name="Kwon S.-W."/>
        </authorList>
    </citation>
    <scope>NUCLEOTIDE SEQUENCE</scope>
    <source>
        <strain evidence="1">5420S-77</strain>
    </source>
</reference>
<dbReference type="RefSeq" id="WP_245123862.1">
    <property type="nucleotide sequence ID" value="NZ_CP095061.1"/>
</dbReference>
<proteinExistence type="predicted"/>
<evidence type="ECO:0000313" key="2">
    <source>
        <dbReference type="Proteomes" id="UP000830401"/>
    </source>
</evidence>
<dbReference type="Proteomes" id="UP000830401">
    <property type="component" value="Chromosome"/>
</dbReference>
<evidence type="ECO:0008006" key="3">
    <source>
        <dbReference type="Google" id="ProtNLM"/>
    </source>
</evidence>
<name>A0ABY4GBG5_9BACT</name>
<organism evidence="1 2">
    <name type="scientific">Hymenobacter volaticus</name>
    <dbReference type="NCBI Taxonomy" id="2932254"/>
    <lineage>
        <taxon>Bacteria</taxon>
        <taxon>Pseudomonadati</taxon>
        <taxon>Bacteroidota</taxon>
        <taxon>Cytophagia</taxon>
        <taxon>Cytophagales</taxon>
        <taxon>Hymenobacteraceae</taxon>
        <taxon>Hymenobacter</taxon>
    </lineage>
</organism>
<gene>
    <name evidence="1" type="ORF">MUN86_07935</name>
</gene>
<sequence length="139" mass="15535">MSPLTTLSAEQPSCQVEYDAHNQWLRATWRGFINPQHALQSIVSSLGVLSNPVVTLFLNDNSQVLNPWFDSLTWLRYAWDSTHTTPPACVAHVMQPGGDANVSDLDTNWTRNSGTELQLFESVEEAEDWLRGCHSGCDC</sequence>
<keyword evidence="2" id="KW-1185">Reference proteome</keyword>
<protein>
    <recommendedName>
        <fullName evidence="3">STAS/SEC14 domain-containing protein</fullName>
    </recommendedName>
</protein>
<accession>A0ABY4GBG5</accession>